<reference evidence="1 2" key="1">
    <citation type="submission" date="2020-08" db="EMBL/GenBank/DDBJ databases">
        <title>Genomic Encyclopedia of Type Strains, Phase IV (KMG-IV): sequencing the most valuable type-strain genomes for metagenomic binning, comparative biology and taxonomic classification.</title>
        <authorList>
            <person name="Goeker M."/>
        </authorList>
    </citation>
    <scope>NUCLEOTIDE SEQUENCE [LARGE SCALE GENOMIC DNA]</scope>
    <source>
        <strain evidence="1 2">DSM 105481</strain>
    </source>
</reference>
<dbReference type="RefSeq" id="WP_182503007.1">
    <property type="nucleotide sequence ID" value="NZ_JACJHX010000008.1"/>
</dbReference>
<dbReference type="Proteomes" id="UP000626697">
    <property type="component" value="Unassembled WGS sequence"/>
</dbReference>
<evidence type="ECO:0000313" key="2">
    <source>
        <dbReference type="Proteomes" id="UP000626697"/>
    </source>
</evidence>
<protein>
    <submittedName>
        <fullName evidence="1">Uncharacterized protein</fullName>
    </submittedName>
</protein>
<evidence type="ECO:0000313" key="1">
    <source>
        <dbReference type="EMBL" id="MBA9027566.1"/>
    </source>
</evidence>
<sequence>MSQYLSGADALNSLNATNEGGGSGAEFASFKSGTTYKVRVMGTADLIRFYSYGIFKKVNSFVAANPSIKNARGFAESNFTPWDLASNYYSDLKRKAEDAGNFTQAEEYKTEAGKYRAKERFALGFINLETGEPIIVDLSKKQAQGVHAVIKKNEKKLGKVAFELEKTGSSTSTIVMLSPLSLDPDDEELTDKERENFAKQDGKAFDMKLFDGLLFEADEKSQIENLVAAGFDITLIGLSIGGNIAEGTQEGEGGEELKKDEFNF</sequence>
<dbReference type="EMBL" id="JACJHX010000008">
    <property type="protein sequence ID" value="MBA9027566.1"/>
    <property type="molecule type" value="Genomic_DNA"/>
</dbReference>
<organism evidence="1 2">
    <name type="scientific">Peribacillus huizhouensis</name>
    <dbReference type="NCBI Taxonomy" id="1501239"/>
    <lineage>
        <taxon>Bacteria</taxon>
        <taxon>Bacillati</taxon>
        <taxon>Bacillota</taxon>
        <taxon>Bacilli</taxon>
        <taxon>Bacillales</taxon>
        <taxon>Bacillaceae</taxon>
        <taxon>Peribacillus</taxon>
    </lineage>
</organism>
<keyword evidence="2" id="KW-1185">Reference proteome</keyword>
<comment type="caution">
    <text evidence="1">The sequence shown here is derived from an EMBL/GenBank/DDBJ whole genome shotgun (WGS) entry which is preliminary data.</text>
</comment>
<gene>
    <name evidence="1" type="ORF">HNP81_002856</name>
</gene>
<proteinExistence type="predicted"/>
<name>A0ABR6CRL5_9BACI</name>
<accession>A0ABR6CRL5</accession>